<name>A0ABT4TNJ6_9ACTN</name>
<dbReference type="RefSeq" id="WP_270678903.1">
    <property type="nucleotide sequence ID" value="NZ_JAQFWP010000032.1"/>
</dbReference>
<protein>
    <submittedName>
        <fullName evidence="2">DUF2975 domain-containing protein</fullName>
    </submittedName>
</protein>
<gene>
    <name evidence="2" type="ORF">O4U47_17235</name>
</gene>
<keyword evidence="1" id="KW-1133">Transmembrane helix</keyword>
<evidence type="ECO:0000313" key="3">
    <source>
        <dbReference type="Proteomes" id="UP001165685"/>
    </source>
</evidence>
<dbReference type="EMBL" id="JAQFWP010000032">
    <property type="protein sequence ID" value="MDA2806259.1"/>
    <property type="molecule type" value="Genomic_DNA"/>
</dbReference>
<keyword evidence="3" id="KW-1185">Reference proteome</keyword>
<feature type="transmembrane region" description="Helical" evidence="1">
    <location>
        <begin position="164"/>
        <end position="188"/>
    </location>
</feature>
<keyword evidence="1" id="KW-0812">Transmembrane</keyword>
<dbReference type="Proteomes" id="UP001165685">
    <property type="component" value="Unassembled WGS sequence"/>
</dbReference>
<organism evidence="2 3">
    <name type="scientific">Nocardiopsis suaedae</name>
    <dbReference type="NCBI Taxonomy" id="3018444"/>
    <lineage>
        <taxon>Bacteria</taxon>
        <taxon>Bacillati</taxon>
        <taxon>Actinomycetota</taxon>
        <taxon>Actinomycetes</taxon>
        <taxon>Streptosporangiales</taxon>
        <taxon>Nocardiopsidaceae</taxon>
        <taxon>Nocardiopsis</taxon>
    </lineage>
</organism>
<keyword evidence="1" id="KW-0472">Membrane</keyword>
<proteinExistence type="predicted"/>
<evidence type="ECO:0000313" key="2">
    <source>
        <dbReference type="EMBL" id="MDA2806259.1"/>
    </source>
</evidence>
<reference evidence="2" key="1">
    <citation type="submission" date="2023-01" db="EMBL/GenBank/DDBJ databases">
        <title>Draft genome sequence of Nocardiopsis sp. LSu2-4 isolated from halophytes.</title>
        <authorList>
            <person name="Duangmal K."/>
            <person name="Chantavorakit T."/>
        </authorList>
    </citation>
    <scope>NUCLEOTIDE SEQUENCE</scope>
    <source>
        <strain evidence="2">LSu2-4</strain>
    </source>
</reference>
<evidence type="ECO:0000256" key="1">
    <source>
        <dbReference type="SAM" id="Phobius"/>
    </source>
</evidence>
<feature type="transmembrane region" description="Helical" evidence="1">
    <location>
        <begin position="96"/>
        <end position="113"/>
    </location>
</feature>
<sequence>MPSLTHARVWLQRLYAFIAVAGAAFGAAAAALAAVIAGAALGVRIPLAETVVSVPVDWAEADLGAPASGGEAYGSVDVAVTDPTAGQVLLSAGPDLVQVLLLLAGALVLASAVGKARTDPFAPDVARRVRVIGWLAVFGSLGGALLESVASAVLASTVVDADGWFAGMTLPLPFLLMGVGMFAVAAILGVGAEMRDDLEGTV</sequence>
<comment type="caution">
    <text evidence="2">The sequence shown here is derived from an EMBL/GenBank/DDBJ whole genome shotgun (WGS) entry which is preliminary data.</text>
</comment>
<feature type="transmembrane region" description="Helical" evidence="1">
    <location>
        <begin position="134"/>
        <end position="158"/>
    </location>
</feature>
<accession>A0ABT4TNJ6</accession>